<keyword evidence="5 6" id="KW-0408">Iron</keyword>
<evidence type="ECO:0000256" key="6">
    <source>
        <dbReference type="PIRSR" id="PIRSR602403-1"/>
    </source>
</evidence>
<dbReference type="PROSITE" id="PS00086">
    <property type="entry name" value="CYTOCHROME_P450"/>
    <property type="match status" value="1"/>
</dbReference>
<evidence type="ECO:0000313" key="10">
    <source>
        <dbReference type="Proteomes" id="UP000030669"/>
    </source>
</evidence>
<evidence type="ECO:0000313" key="9">
    <source>
        <dbReference type="EMBL" id="EPQ60474.1"/>
    </source>
</evidence>
<dbReference type="PRINTS" id="PR00465">
    <property type="entry name" value="EP450IV"/>
</dbReference>
<dbReference type="PANTHER" id="PTHR46206">
    <property type="entry name" value="CYTOCHROME P450"/>
    <property type="match status" value="1"/>
</dbReference>
<evidence type="ECO:0000256" key="7">
    <source>
        <dbReference type="RuleBase" id="RU000461"/>
    </source>
</evidence>
<feature type="transmembrane region" description="Helical" evidence="8">
    <location>
        <begin position="6"/>
        <end position="23"/>
    </location>
</feature>
<dbReference type="CDD" id="cd11041">
    <property type="entry name" value="CYP503A1-like"/>
    <property type="match status" value="1"/>
</dbReference>
<dbReference type="KEGG" id="gtr:GLOTRDRAFT_113099"/>
<evidence type="ECO:0000256" key="2">
    <source>
        <dbReference type="ARBA" id="ARBA00010617"/>
    </source>
</evidence>
<dbReference type="GeneID" id="19299665"/>
<evidence type="ECO:0000256" key="5">
    <source>
        <dbReference type="ARBA" id="ARBA00023004"/>
    </source>
</evidence>
<dbReference type="SUPFAM" id="SSF48264">
    <property type="entry name" value="Cytochrome P450"/>
    <property type="match status" value="1"/>
</dbReference>
<keyword evidence="10" id="KW-1185">Reference proteome</keyword>
<dbReference type="GO" id="GO:0020037">
    <property type="term" value="F:heme binding"/>
    <property type="evidence" value="ECO:0007669"/>
    <property type="project" value="InterPro"/>
</dbReference>
<proteinExistence type="inferred from homology"/>
<gene>
    <name evidence="9" type="ORF">GLOTRDRAFT_113099</name>
</gene>
<dbReference type="InterPro" id="IPR002403">
    <property type="entry name" value="Cyt_P450_E_grp-IV"/>
</dbReference>
<dbReference type="Pfam" id="PF00067">
    <property type="entry name" value="p450"/>
    <property type="match status" value="1"/>
</dbReference>
<dbReference type="GO" id="GO:0005506">
    <property type="term" value="F:iron ion binding"/>
    <property type="evidence" value="ECO:0007669"/>
    <property type="project" value="InterPro"/>
</dbReference>
<dbReference type="HOGENOM" id="CLU_022195_0_2_1"/>
<dbReference type="Gene3D" id="1.10.630.10">
    <property type="entry name" value="Cytochrome P450"/>
    <property type="match status" value="1"/>
</dbReference>
<sequence length="504" mass="57226">MLDYSLVYAVVGIALTCALLSVLSPDRRALDGIPTVGPSAPLASYIGAIRWLYDAPRMVQEGYDKYKGRAFKVANIDRWMVIVSGPKLIDEVRRAPDDVLSFTEATNDMLSIDYTLSPNVHHNEYHIPIVRSQLTRSLTSIFPEVRDEVITTFDEIIAPKGDEWIALPALETIMQVVCRASNRVFVGLPVCRNKDYCEANVRFAVDVMASAILLNMFPKFLRPVVGNMLTLVPRTVRRVRKHLEPLIEERLAKMEEYGDEWTDRPNDMLQWLLKGAEGNERTVDGWTRRMMVINFAAIHTSSMSFTIALFHLAANPEAYLQPMREEVETVTKEEGWSKASMQKMRKLDSFLRESQRLTGLDALALNRKVMKPFMLSDGTRLPIGTHIACAAMCTHSDNENYVSADVFDGFRFANMREEDGESIKYQFVSTSTDYVPFGHGRHACPGRFFAAAELKAMLAHLVINYDVKLEDEGVRPKDTWFSTSRSPNRTAKVMFRKRHSRHAT</sequence>
<evidence type="ECO:0000256" key="4">
    <source>
        <dbReference type="ARBA" id="ARBA00023002"/>
    </source>
</evidence>
<evidence type="ECO:0000256" key="1">
    <source>
        <dbReference type="ARBA" id="ARBA00001971"/>
    </source>
</evidence>
<comment type="cofactor">
    <cofactor evidence="1 6">
        <name>heme</name>
        <dbReference type="ChEBI" id="CHEBI:30413"/>
    </cofactor>
</comment>
<dbReference type="AlphaFoldDB" id="S7S3S4"/>
<keyword evidence="6 7" id="KW-0349">Heme</keyword>
<dbReference type="EMBL" id="KB469296">
    <property type="protein sequence ID" value="EPQ60474.1"/>
    <property type="molecule type" value="Genomic_DNA"/>
</dbReference>
<dbReference type="Proteomes" id="UP000030669">
    <property type="component" value="Unassembled WGS sequence"/>
</dbReference>
<dbReference type="RefSeq" id="XP_007860876.1">
    <property type="nucleotide sequence ID" value="XM_007862685.1"/>
</dbReference>
<keyword evidence="8" id="KW-0812">Transmembrane</keyword>
<dbReference type="InterPro" id="IPR017972">
    <property type="entry name" value="Cyt_P450_CS"/>
</dbReference>
<evidence type="ECO:0000256" key="8">
    <source>
        <dbReference type="SAM" id="Phobius"/>
    </source>
</evidence>
<dbReference type="eggNOG" id="KOG0157">
    <property type="taxonomic scope" value="Eukaryota"/>
</dbReference>
<dbReference type="GO" id="GO:0016705">
    <property type="term" value="F:oxidoreductase activity, acting on paired donors, with incorporation or reduction of molecular oxygen"/>
    <property type="evidence" value="ECO:0007669"/>
    <property type="project" value="InterPro"/>
</dbReference>
<protein>
    <submittedName>
        <fullName evidence="9">Cytochrome P450</fullName>
    </submittedName>
</protein>
<dbReference type="InterPro" id="IPR036396">
    <property type="entry name" value="Cyt_P450_sf"/>
</dbReference>
<dbReference type="OMA" id="MACAHII"/>
<dbReference type="GO" id="GO:0004497">
    <property type="term" value="F:monooxygenase activity"/>
    <property type="evidence" value="ECO:0007669"/>
    <property type="project" value="UniProtKB-KW"/>
</dbReference>
<evidence type="ECO:0000256" key="3">
    <source>
        <dbReference type="ARBA" id="ARBA00022723"/>
    </source>
</evidence>
<organism evidence="9 10">
    <name type="scientific">Gloeophyllum trabeum (strain ATCC 11539 / FP-39264 / Madison 617)</name>
    <name type="common">Brown rot fungus</name>
    <dbReference type="NCBI Taxonomy" id="670483"/>
    <lineage>
        <taxon>Eukaryota</taxon>
        <taxon>Fungi</taxon>
        <taxon>Dikarya</taxon>
        <taxon>Basidiomycota</taxon>
        <taxon>Agaricomycotina</taxon>
        <taxon>Agaricomycetes</taxon>
        <taxon>Gloeophyllales</taxon>
        <taxon>Gloeophyllaceae</taxon>
        <taxon>Gloeophyllum</taxon>
    </lineage>
</organism>
<keyword evidence="3 6" id="KW-0479">Metal-binding</keyword>
<dbReference type="OrthoDB" id="1844152at2759"/>
<feature type="binding site" description="axial binding residue" evidence="6">
    <location>
        <position position="444"/>
    </location>
    <ligand>
        <name>heme</name>
        <dbReference type="ChEBI" id="CHEBI:30413"/>
    </ligand>
    <ligandPart>
        <name>Fe</name>
        <dbReference type="ChEBI" id="CHEBI:18248"/>
    </ligandPart>
</feature>
<accession>S7S3S4</accession>
<dbReference type="InterPro" id="IPR001128">
    <property type="entry name" value="Cyt_P450"/>
</dbReference>
<keyword evidence="7" id="KW-0503">Monooxygenase</keyword>
<reference evidence="9 10" key="1">
    <citation type="journal article" date="2012" name="Science">
        <title>The Paleozoic origin of enzymatic lignin decomposition reconstructed from 31 fungal genomes.</title>
        <authorList>
            <person name="Floudas D."/>
            <person name="Binder M."/>
            <person name="Riley R."/>
            <person name="Barry K."/>
            <person name="Blanchette R.A."/>
            <person name="Henrissat B."/>
            <person name="Martinez A.T."/>
            <person name="Otillar R."/>
            <person name="Spatafora J.W."/>
            <person name="Yadav J.S."/>
            <person name="Aerts A."/>
            <person name="Benoit I."/>
            <person name="Boyd A."/>
            <person name="Carlson A."/>
            <person name="Copeland A."/>
            <person name="Coutinho P.M."/>
            <person name="de Vries R.P."/>
            <person name="Ferreira P."/>
            <person name="Findley K."/>
            <person name="Foster B."/>
            <person name="Gaskell J."/>
            <person name="Glotzer D."/>
            <person name="Gorecki P."/>
            <person name="Heitman J."/>
            <person name="Hesse C."/>
            <person name="Hori C."/>
            <person name="Igarashi K."/>
            <person name="Jurgens J.A."/>
            <person name="Kallen N."/>
            <person name="Kersten P."/>
            <person name="Kohler A."/>
            <person name="Kuees U."/>
            <person name="Kumar T.K.A."/>
            <person name="Kuo A."/>
            <person name="LaButti K."/>
            <person name="Larrondo L.F."/>
            <person name="Lindquist E."/>
            <person name="Ling A."/>
            <person name="Lombard V."/>
            <person name="Lucas S."/>
            <person name="Lundell T."/>
            <person name="Martin R."/>
            <person name="McLaughlin D.J."/>
            <person name="Morgenstern I."/>
            <person name="Morin E."/>
            <person name="Murat C."/>
            <person name="Nagy L.G."/>
            <person name="Nolan M."/>
            <person name="Ohm R.A."/>
            <person name="Patyshakuliyeva A."/>
            <person name="Rokas A."/>
            <person name="Ruiz-Duenas F.J."/>
            <person name="Sabat G."/>
            <person name="Salamov A."/>
            <person name="Samejima M."/>
            <person name="Schmutz J."/>
            <person name="Slot J.C."/>
            <person name="St John F."/>
            <person name="Stenlid J."/>
            <person name="Sun H."/>
            <person name="Sun S."/>
            <person name="Syed K."/>
            <person name="Tsang A."/>
            <person name="Wiebenga A."/>
            <person name="Young D."/>
            <person name="Pisabarro A."/>
            <person name="Eastwood D.C."/>
            <person name="Martin F."/>
            <person name="Cullen D."/>
            <person name="Grigoriev I.V."/>
            <person name="Hibbett D.S."/>
        </authorList>
    </citation>
    <scope>NUCLEOTIDE SEQUENCE [LARGE SCALE GENOMIC DNA]</scope>
    <source>
        <strain evidence="9 10">ATCC 11539</strain>
    </source>
</reference>
<name>S7S3S4_GLOTA</name>
<feature type="transmembrane region" description="Helical" evidence="8">
    <location>
        <begin position="291"/>
        <end position="314"/>
    </location>
</feature>
<comment type="similarity">
    <text evidence="2 7">Belongs to the cytochrome P450 family.</text>
</comment>
<keyword evidence="8" id="KW-0472">Membrane</keyword>
<keyword evidence="8" id="KW-1133">Transmembrane helix</keyword>
<keyword evidence="4 7" id="KW-0560">Oxidoreductase</keyword>